<protein>
    <recommendedName>
        <fullName evidence="3">Lipoprotein</fullName>
    </recommendedName>
</protein>
<dbReference type="OrthoDB" id="2453485at2"/>
<comment type="caution">
    <text evidence="1">The sequence shown here is derived from an EMBL/GenBank/DDBJ whole genome shotgun (WGS) entry which is preliminary data.</text>
</comment>
<evidence type="ECO:0000313" key="2">
    <source>
        <dbReference type="Proteomes" id="UP000799092"/>
    </source>
</evidence>
<dbReference type="RefSeq" id="WP_153735054.1">
    <property type="nucleotide sequence ID" value="NZ_WJNG01000002.1"/>
</dbReference>
<name>A0A6A8D6J5_9BACI</name>
<dbReference type="AlphaFoldDB" id="A0A6A8D6J5"/>
<gene>
    <name evidence="1" type="ORF">GH741_01700</name>
</gene>
<accession>A0A6A8D6J5</accession>
<reference evidence="1" key="1">
    <citation type="submission" date="2019-11" db="EMBL/GenBank/DDBJ databases">
        <authorList>
            <person name="Li J."/>
        </authorList>
    </citation>
    <scope>NUCLEOTIDE SEQUENCE</scope>
    <source>
        <strain evidence="1">B6B</strain>
    </source>
</reference>
<dbReference type="EMBL" id="WJNG01000002">
    <property type="protein sequence ID" value="MRH41385.1"/>
    <property type="molecule type" value="Genomic_DNA"/>
</dbReference>
<organism evidence="1 2">
    <name type="scientific">Aquibacillus halophilus</name>
    <dbReference type="NCBI Taxonomy" id="930132"/>
    <lineage>
        <taxon>Bacteria</taxon>
        <taxon>Bacillati</taxon>
        <taxon>Bacillota</taxon>
        <taxon>Bacilli</taxon>
        <taxon>Bacillales</taxon>
        <taxon>Bacillaceae</taxon>
        <taxon>Aquibacillus</taxon>
    </lineage>
</organism>
<dbReference type="PROSITE" id="PS51257">
    <property type="entry name" value="PROKAR_LIPOPROTEIN"/>
    <property type="match status" value="1"/>
</dbReference>
<sequence>MKKQFFLLAIIVVIVTGCGRDLSNVKTSLYGHWVDEASGIHYYISDGNYIRVDDEGAEDKLSYKVVEHDTVKNTIVIQENVENGAGDLKEFTFENDDREAVEVVTDTSSNGNISDYVKEVVKDITQEETVENWEYVDDKQKP</sequence>
<proteinExistence type="predicted"/>
<keyword evidence="2" id="KW-1185">Reference proteome</keyword>
<evidence type="ECO:0000313" key="1">
    <source>
        <dbReference type="EMBL" id="MRH41385.1"/>
    </source>
</evidence>
<dbReference type="Proteomes" id="UP000799092">
    <property type="component" value="Unassembled WGS sequence"/>
</dbReference>
<evidence type="ECO:0008006" key="3">
    <source>
        <dbReference type="Google" id="ProtNLM"/>
    </source>
</evidence>